<dbReference type="eggNOG" id="KOG1093">
    <property type="taxonomic scope" value="Eukaryota"/>
</dbReference>
<evidence type="ECO:0000256" key="6">
    <source>
        <dbReference type="ARBA" id="ARBA00023054"/>
    </source>
</evidence>
<evidence type="ECO:0000259" key="11">
    <source>
        <dbReference type="PROSITE" id="PS50086"/>
    </source>
</evidence>
<dbReference type="AlphaFoldDB" id="B4J4C3"/>
<feature type="region of interest" description="Disordered" evidence="10">
    <location>
        <begin position="1"/>
        <end position="38"/>
    </location>
</feature>
<dbReference type="SUPFAM" id="SSF50978">
    <property type="entry name" value="WD40 repeat-like"/>
    <property type="match status" value="1"/>
</dbReference>
<dbReference type="SUPFAM" id="SSF47923">
    <property type="entry name" value="Ypt/Rab-GAP domain of gyp1p"/>
    <property type="match status" value="1"/>
</dbReference>
<dbReference type="Proteomes" id="UP000001070">
    <property type="component" value="Unassembled WGS sequence"/>
</dbReference>
<dbReference type="GO" id="GO:0005813">
    <property type="term" value="C:centrosome"/>
    <property type="evidence" value="ECO:0007669"/>
    <property type="project" value="UniProtKB-SubCell"/>
</dbReference>
<dbReference type="Pfam" id="PF00566">
    <property type="entry name" value="RabGAP-TBC"/>
    <property type="match status" value="1"/>
</dbReference>
<feature type="coiled-coil region" evidence="9">
    <location>
        <begin position="766"/>
        <end position="831"/>
    </location>
</feature>
<dbReference type="OMA" id="GCYPEKY"/>
<keyword evidence="3" id="KW-0963">Cytoplasm</keyword>
<dbReference type="Gene3D" id="1.10.472.80">
    <property type="entry name" value="Ypt/Rab-GAP domain of gyp1p, domain 3"/>
    <property type="match status" value="1"/>
</dbReference>
<keyword evidence="4" id="KW-0853">WD repeat</keyword>
<feature type="compositionally biased region" description="Basic and acidic residues" evidence="10">
    <location>
        <begin position="1"/>
        <end position="10"/>
    </location>
</feature>
<evidence type="ECO:0000256" key="3">
    <source>
        <dbReference type="ARBA" id="ARBA00022490"/>
    </source>
</evidence>
<keyword evidence="5" id="KW-0677">Repeat</keyword>
<evidence type="ECO:0000256" key="9">
    <source>
        <dbReference type="SAM" id="Coils"/>
    </source>
</evidence>
<feature type="coiled-coil region" evidence="9">
    <location>
        <begin position="866"/>
        <end position="947"/>
    </location>
</feature>
<dbReference type="PANTHER" id="PTHR19853">
    <property type="entry name" value="WD REPEAT CONTAINING PROTEIN 3 WDR3"/>
    <property type="match status" value="1"/>
</dbReference>
<keyword evidence="7" id="KW-0206">Cytoskeleton</keyword>
<keyword evidence="6 9" id="KW-0175">Coiled coil</keyword>
<dbReference type="InterPro" id="IPR051570">
    <property type="entry name" value="TBC1_cilium_biogenesis"/>
</dbReference>
<organism evidence="13">
    <name type="scientific">Drosophila grimshawi</name>
    <name type="common">Hawaiian fruit fly</name>
    <name type="synonym">Idiomyia grimshawi</name>
    <dbReference type="NCBI Taxonomy" id="7222"/>
    <lineage>
        <taxon>Eukaryota</taxon>
        <taxon>Metazoa</taxon>
        <taxon>Ecdysozoa</taxon>
        <taxon>Arthropoda</taxon>
        <taxon>Hexapoda</taxon>
        <taxon>Insecta</taxon>
        <taxon>Pterygota</taxon>
        <taxon>Neoptera</taxon>
        <taxon>Endopterygota</taxon>
        <taxon>Diptera</taxon>
        <taxon>Brachycera</taxon>
        <taxon>Muscomorpha</taxon>
        <taxon>Ephydroidea</taxon>
        <taxon>Drosophilidae</taxon>
        <taxon>Drosophila</taxon>
        <taxon>Hawaiian Drosophila</taxon>
    </lineage>
</organism>
<evidence type="ECO:0000256" key="5">
    <source>
        <dbReference type="ARBA" id="ARBA00022737"/>
    </source>
</evidence>
<evidence type="ECO:0000256" key="10">
    <source>
        <dbReference type="SAM" id="MobiDB-lite"/>
    </source>
</evidence>
<dbReference type="OrthoDB" id="5578278at2759"/>
<dbReference type="FunCoup" id="B4J4C3">
    <property type="interactions" value="91"/>
</dbReference>
<dbReference type="PROSITE" id="PS50086">
    <property type="entry name" value="TBC_RABGAP"/>
    <property type="match status" value="1"/>
</dbReference>
<dbReference type="InterPro" id="IPR035969">
    <property type="entry name" value="Rab-GAP_TBC_sf"/>
</dbReference>
<dbReference type="InterPro" id="IPR015943">
    <property type="entry name" value="WD40/YVTN_repeat-like_dom_sf"/>
</dbReference>
<gene>
    <name evidence="12" type="primary">Dgri\GH21532</name>
    <name evidence="12" type="ORF">Dgri_GH21532</name>
</gene>
<protein>
    <submittedName>
        <fullName evidence="12">GH21532</fullName>
    </submittedName>
</protein>
<evidence type="ECO:0000256" key="8">
    <source>
        <dbReference type="ARBA" id="ARBA00023273"/>
    </source>
</evidence>
<evidence type="ECO:0000313" key="12">
    <source>
        <dbReference type="EMBL" id="EDW01605.1"/>
    </source>
</evidence>
<dbReference type="InParanoid" id="B4J4C3"/>
<evidence type="ECO:0000256" key="7">
    <source>
        <dbReference type="ARBA" id="ARBA00023212"/>
    </source>
</evidence>
<keyword evidence="13" id="KW-1185">Reference proteome</keyword>
<feature type="domain" description="Rab-GAP TBC" evidence="11">
    <location>
        <begin position="505"/>
        <end position="680"/>
    </location>
</feature>
<evidence type="ECO:0000256" key="4">
    <source>
        <dbReference type="ARBA" id="ARBA00022574"/>
    </source>
</evidence>
<evidence type="ECO:0000256" key="2">
    <source>
        <dbReference type="ARBA" id="ARBA00004300"/>
    </source>
</evidence>
<comment type="subcellular location">
    <subcellularLocation>
        <location evidence="1">Cell projection</location>
        <location evidence="1">Cilium</location>
    </subcellularLocation>
    <subcellularLocation>
        <location evidence="2">Cytoplasm</location>
        <location evidence="2">Cytoskeleton</location>
        <location evidence="2">Microtubule organizing center</location>
        <location evidence="2">Centrosome</location>
    </subcellularLocation>
</comment>
<keyword evidence="8" id="KW-0966">Cell projection</keyword>
<dbReference type="GO" id="GO:0036064">
    <property type="term" value="C:ciliary basal body"/>
    <property type="evidence" value="ECO:0007669"/>
    <property type="project" value="TreeGrafter"/>
</dbReference>
<dbReference type="InterPro" id="IPR000195">
    <property type="entry name" value="Rab-GAP-TBC_dom"/>
</dbReference>
<dbReference type="PhylomeDB" id="B4J4C3"/>
<proteinExistence type="predicted"/>
<dbReference type="InterPro" id="IPR036322">
    <property type="entry name" value="WD40_repeat_dom_sf"/>
</dbReference>
<dbReference type="STRING" id="7222.B4J4C3"/>
<dbReference type="KEGG" id="dgr:6559987"/>
<dbReference type="HOGENOM" id="CLU_003330_0_0_1"/>
<dbReference type="Gene3D" id="2.130.10.10">
    <property type="entry name" value="YVTN repeat-like/Quinoprotein amine dehydrogenase"/>
    <property type="match status" value="2"/>
</dbReference>
<dbReference type="SMR" id="B4J4C3"/>
<dbReference type="EMBL" id="CH916367">
    <property type="protein sequence ID" value="EDW01605.1"/>
    <property type="molecule type" value="Genomic_DNA"/>
</dbReference>
<name>B4J4C3_DROGR</name>
<dbReference type="GO" id="GO:0060271">
    <property type="term" value="P:cilium assembly"/>
    <property type="evidence" value="ECO:0007669"/>
    <property type="project" value="TreeGrafter"/>
</dbReference>
<sequence length="989" mass="115968">MEKNMKKGDRSQATSNKNVVDENEDQEYDENEECDLDTERDFSFGTEDEFEEDFFEPPLSAAPSTPISMHKYPMKLKHTESGQDIPMRKYPFKLKQTESGNILTVHHTIKNVEQQLRIRIGACCFNEMSNKLVVIDRRGNIYIFDFVSKRYWRLSVRVPQVKLVHASPLHHNEYIVGNELGHVFLLDVEKSLLNRSNEVGNASIDQISWGNRLQSTSASNTLVRFGPAAVLLNLRTLQVSHQLEFNQSRYTLKFAGYMPNSDQFFTCFTNDSIHVWSTHTLETVLIAQPIKARDRKLRLLRPDKSIPEIVLRGKDDEDSTFEDDLTFDCQEQHFADGKLLNYSFSPNGNKLCFSTLDGYLLLLSTASLELDKLYRLSDFIIKQMVLLPQPKDRILFAITARGMAIMLDLEQTDHKLIVQRSNAVSVSVSRDGKLLSVLSKSGEVNVWSTCRLYNSLQVQTQCITQLRAVLKQPKLPYHFSGSMNCELRQLLKRDRLRAILGEYGCYPEKYRFIIWSSLLELPSNGAQYQALLKLGQPAIVRQKARALKIKSDAQRRAVIKVWSCLAHWCKVFGYVDFMPHLVFPFIKQMPKNGLVVFELVVTLLLNHLQLGFEFHPMPPDNYLAMCENLLQLQDEQLSKFYQTLDVKPKDYAWSLLTNGFAEVLEEHQWLVLWDNIVTEQPYFVVFVVVAYNLLHREVILRLPDKEAVLWFFHEQNPTDVAKWMLRSRKLMSKCDPNVHAQRFIPPFASIPKGVYPKFLNYPIDWIEQQEEQTEALVKQHQEIDVRIRNLELEELQIIDRLENGLKQEEHARRLKEMEKLYQDTIQREEERIACHRKMLLMYQLEVRQRKSEIISKLNETEHRRIELEMEKEIDQLMHSVERERRRQNQEMLFAEDEIRNQEMELLAQRYYAQSAEAPLAQKYYDNIQKMCRERDKLQQHLREMTMEKLQRPMPSTNPLRKEPHLIEIERSILEIQREFTDLIGSDSSK</sequence>
<dbReference type="PANTHER" id="PTHR19853:SF1">
    <property type="entry name" value="TBC1 DOMAIN FAMILY MEMBER 31"/>
    <property type="match status" value="1"/>
</dbReference>
<evidence type="ECO:0000256" key="1">
    <source>
        <dbReference type="ARBA" id="ARBA00004138"/>
    </source>
</evidence>
<feature type="compositionally biased region" description="Acidic residues" evidence="10">
    <location>
        <begin position="21"/>
        <end position="36"/>
    </location>
</feature>
<evidence type="ECO:0000313" key="13">
    <source>
        <dbReference type="Proteomes" id="UP000001070"/>
    </source>
</evidence>
<accession>B4J4C3</accession>
<reference evidence="12 13" key="1">
    <citation type="journal article" date="2007" name="Nature">
        <title>Evolution of genes and genomes on the Drosophila phylogeny.</title>
        <authorList>
            <consortium name="Drosophila 12 Genomes Consortium"/>
            <person name="Clark A.G."/>
            <person name="Eisen M.B."/>
            <person name="Smith D.R."/>
            <person name="Bergman C.M."/>
            <person name="Oliver B."/>
            <person name="Markow T.A."/>
            <person name="Kaufman T.C."/>
            <person name="Kellis M."/>
            <person name="Gelbart W."/>
            <person name="Iyer V.N."/>
            <person name="Pollard D.A."/>
            <person name="Sackton T.B."/>
            <person name="Larracuente A.M."/>
            <person name="Singh N.D."/>
            <person name="Abad J.P."/>
            <person name="Abt D.N."/>
            <person name="Adryan B."/>
            <person name="Aguade M."/>
            <person name="Akashi H."/>
            <person name="Anderson W.W."/>
            <person name="Aquadro C.F."/>
            <person name="Ardell D.H."/>
            <person name="Arguello R."/>
            <person name="Artieri C.G."/>
            <person name="Barbash D.A."/>
            <person name="Barker D."/>
            <person name="Barsanti P."/>
            <person name="Batterham P."/>
            <person name="Batzoglou S."/>
            <person name="Begun D."/>
            <person name="Bhutkar A."/>
            <person name="Blanco E."/>
            <person name="Bosak S.A."/>
            <person name="Bradley R.K."/>
            <person name="Brand A.D."/>
            <person name="Brent M.R."/>
            <person name="Brooks A.N."/>
            <person name="Brown R.H."/>
            <person name="Butlin R.K."/>
            <person name="Caggese C."/>
            <person name="Calvi B.R."/>
            <person name="Bernardo de Carvalho A."/>
            <person name="Caspi A."/>
            <person name="Castrezana S."/>
            <person name="Celniker S.E."/>
            <person name="Chang J.L."/>
            <person name="Chapple C."/>
            <person name="Chatterji S."/>
            <person name="Chinwalla A."/>
            <person name="Civetta A."/>
            <person name="Clifton S.W."/>
            <person name="Comeron J.M."/>
            <person name="Costello J.C."/>
            <person name="Coyne J.A."/>
            <person name="Daub J."/>
            <person name="David R.G."/>
            <person name="Delcher A.L."/>
            <person name="Delehaunty K."/>
            <person name="Do C.B."/>
            <person name="Ebling H."/>
            <person name="Edwards K."/>
            <person name="Eickbush T."/>
            <person name="Evans J.D."/>
            <person name="Filipski A."/>
            <person name="Findeiss S."/>
            <person name="Freyhult E."/>
            <person name="Fulton L."/>
            <person name="Fulton R."/>
            <person name="Garcia A.C."/>
            <person name="Gardiner A."/>
            <person name="Garfield D.A."/>
            <person name="Garvin B.E."/>
            <person name="Gibson G."/>
            <person name="Gilbert D."/>
            <person name="Gnerre S."/>
            <person name="Godfrey J."/>
            <person name="Good R."/>
            <person name="Gotea V."/>
            <person name="Gravely B."/>
            <person name="Greenberg A.J."/>
            <person name="Griffiths-Jones S."/>
            <person name="Gross S."/>
            <person name="Guigo R."/>
            <person name="Gustafson E.A."/>
            <person name="Haerty W."/>
            <person name="Hahn M.W."/>
            <person name="Halligan D.L."/>
            <person name="Halpern A.L."/>
            <person name="Halter G.M."/>
            <person name="Han M.V."/>
            <person name="Heger A."/>
            <person name="Hillier L."/>
            <person name="Hinrichs A.S."/>
            <person name="Holmes I."/>
            <person name="Hoskins R.A."/>
            <person name="Hubisz M.J."/>
            <person name="Hultmark D."/>
            <person name="Huntley M.A."/>
            <person name="Jaffe D.B."/>
            <person name="Jagadeeshan S."/>
            <person name="Jeck W.R."/>
            <person name="Johnson J."/>
            <person name="Jones C.D."/>
            <person name="Jordan W.C."/>
            <person name="Karpen G.H."/>
            <person name="Kataoka E."/>
            <person name="Keightley P.D."/>
            <person name="Kheradpour P."/>
            <person name="Kirkness E.F."/>
            <person name="Koerich L.B."/>
            <person name="Kristiansen K."/>
            <person name="Kudrna D."/>
            <person name="Kulathinal R.J."/>
            <person name="Kumar S."/>
            <person name="Kwok R."/>
            <person name="Lander E."/>
            <person name="Langley C.H."/>
            <person name="Lapoint R."/>
            <person name="Lazzaro B.P."/>
            <person name="Lee S.J."/>
            <person name="Levesque L."/>
            <person name="Li R."/>
            <person name="Lin C.F."/>
            <person name="Lin M.F."/>
            <person name="Lindblad-Toh K."/>
            <person name="Llopart A."/>
            <person name="Long M."/>
            <person name="Low L."/>
            <person name="Lozovsky E."/>
            <person name="Lu J."/>
            <person name="Luo M."/>
            <person name="Machado C.A."/>
            <person name="Makalowski W."/>
            <person name="Marzo M."/>
            <person name="Matsuda M."/>
            <person name="Matzkin L."/>
            <person name="McAllister B."/>
            <person name="McBride C.S."/>
            <person name="McKernan B."/>
            <person name="McKernan K."/>
            <person name="Mendez-Lago M."/>
            <person name="Minx P."/>
            <person name="Mollenhauer M.U."/>
            <person name="Montooth K."/>
            <person name="Mount S.M."/>
            <person name="Mu X."/>
            <person name="Myers E."/>
            <person name="Negre B."/>
            <person name="Newfeld S."/>
            <person name="Nielsen R."/>
            <person name="Noor M.A."/>
            <person name="O'Grady P."/>
            <person name="Pachter L."/>
            <person name="Papaceit M."/>
            <person name="Parisi M.J."/>
            <person name="Parisi M."/>
            <person name="Parts L."/>
            <person name="Pedersen J.S."/>
            <person name="Pesole G."/>
            <person name="Phillippy A.M."/>
            <person name="Ponting C.P."/>
            <person name="Pop M."/>
            <person name="Porcelli D."/>
            <person name="Powell J.R."/>
            <person name="Prohaska S."/>
            <person name="Pruitt K."/>
            <person name="Puig M."/>
            <person name="Quesneville H."/>
            <person name="Ram K.R."/>
            <person name="Rand D."/>
            <person name="Rasmussen M.D."/>
            <person name="Reed L.K."/>
            <person name="Reenan R."/>
            <person name="Reily A."/>
            <person name="Remington K.A."/>
            <person name="Rieger T.T."/>
            <person name="Ritchie M.G."/>
            <person name="Robin C."/>
            <person name="Rogers Y.H."/>
            <person name="Rohde C."/>
            <person name="Rozas J."/>
            <person name="Rubenfield M.J."/>
            <person name="Ruiz A."/>
            <person name="Russo S."/>
            <person name="Salzberg S.L."/>
            <person name="Sanchez-Gracia A."/>
            <person name="Saranga D.J."/>
            <person name="Sato H."/>
            <person name="Schaeffer S.W."/>
            <person name="Schatz M.C."/>
            <person name="Schlenke T."/>
            <person name="Schwartz R."/>
            <person name="Segarra C."/>
            <person name="Singh R.S."/>
            <person name="Sirot L."/>
            <person name="Sirota M."/>
            <person name="Sisneros N.B."/>
            <person name="Smith C.D."/>
            <person name="Smith T.F."/>
            <person name="Spieth J."/>
            <person name="Stage D.E."/>
            <person name="Stark A."/>
            <person name="Stephan W."/>
            <person name="Strausberg R.L."/>
            <person name="Strempel S."/>
            <person name="Sturgill D."/>
            <person name="Sutton G."/>
            <person name="Sutton G.G."/>
            <person name="Tao W."/>
            <person name="Teichmann S."/>
            <person name="Tobari Y.N."/>
            <person name="Tomimura Y."/>
            <person name="Tsolas J.M."/>
            <person name="Valente V.L."/>
            <person name="Venter E."/>
            <person name="Venter J.C."/>
            <person name="Vicario S."/>
            <person name="Vieira F.G."/>
            <person name="Vilella A.J."/>
            <person name="Villasante A."/>
            <person name="Walenz B."/>
            <person name="Wang J."/>
            <person name="Wasserman M."/>
            <person name="Watts T."/>
            <person name="Wilson D."/>
            <person name="Wilson R.K."/>
            <person name="Wing R.A."/>
            <person name="Wolfner M.F."/>
            <person name="Wong A."/>
            <person name="Wong G.K."/>
            <person name="Wu C.I."/>
            <person name="Wu G."/>
            <person name="Yamamoto D."/>
            <person name="Yang H.P."/>
            <person name="Yang S.P."/>
            <person name="Yorke J.A."/>
            <person name="Yoshida K."/>
            <person name="Zdobnov E."/>
            <person name="Zhang P."/>
            <person name="Zhang Y."/>
            <person name="Zimin A.V."/>
            <person name="Baldwin J."/>
            <person name="Abdouelleil A."/>
            <person name="Abdulkadir J."/>
            <person name="Abebe A."/>
            <person name="Abera B."/>
            <person name="Abreu J."/>
            <person name="Acer S.C."/>
            <person name="Aftuck L."/>
            <person name="Alexander A."/>
            <person name="An P."/>
            <person name="Anderson E."/>
            <person name="Anderson S."/>
            <person name="Arachi H."/>
            <person name="Azer M."/>
            <person name="Bachantsang P."/>
            <person name="Barry A."/>
            <person name="Bayul T."/>
            <person name="Berlin A."/>
            <person name="Bessette D."/>
            <person name="Bloom T."/>
            <person name="Blye J."/>
            <person name="Boguslavskiy L."/>
            <person name="Bonnet C."/>
            <person name="Boukhgalter B."/>
            <person name="Bourzgui I."/>
            <person name="Brown A."/>
            <person name="Cahill P."/>
            <person name="Channer S."/>
            <person name="Cheshatsang Y."/>
            <person name="Chuda L."/>
            <person name="Citroen M."/>
            <person name="Collymore A."/>
            <person name="Cooke P."/>
            <person name="Costello M."/>
            <person name="D'Aco K."/>
            <person name="Daza R."/>
            <person name="De Haan G."/>
            <person name="DeGray S."/>
            <person name="DeMaso C."/>
            <person name="Dhargay N."/>
            <person name="Dooley K."/>
            <person name="Dooley E."/>
            <person name="Doricent M."/>
            <person name="Dorje P."/>
            <person name="Dorjee K."/>
            <person name="Dupes A."/>
            <person name="Elong R."/>
            <person name="Falk J."/>
            <person name="Farina A."/>
            <person name="Faro S."/>
            <person name="Ferguson D."/>
            <person name="Fisher S."/>
            <person name="Foley C.D."/>
            <person name="Franke A."/>
            <person name="Friedrich D."/>
            <person name="Gadbois L."/>
            <person name="Gearin G."/>
            <person name="Gearin C.R."/>
            <person name="Giannoukos G."/>
            <person name="Goode T."/>
            <person name="Graham J."/>
            <person name="Grandbois E."/>
            <person name="Grewal S."/>
            <person name="Gyaltsen K."/>
            <person name="Hafez N."/>
            <person name="Hagos B."/>
            <person name="Hall J."/>
            <person name="Henson C."/>
            <person name="Hollinger A."/>
            <person name="Honan T."/>
            <person name="Huard M.D."/>
            <person name="Hughes L."/>
            <person name="Hurhula B."/>
            <person name="Husby M.E."/>
            <person name="Kamat A."/>
            <person name="Kanga B."/>
            <person name="Kashin S."/>
            <person name="Khazanovich D."/>
            <person name="Kisner P."/>
            <person name="Lance K."/>
            <person name="Lara M."/>
            <person name="Lee W."/>
            <person name="Lennon N."/>
            <person name="Letendre F."/>
            <person name="LeVine R."/>
            <person name="Lipovsky A."/>
            <person name="Liu X."/>
            <person name="Liu J."/>
            <person name="Liu S."/>
            <person name="Lokyitsang T."/>
            <person name="Lokyitsang Y."/>
            <person name="Lubonja R."/>
            <person name="Lui A."/>
            <person name="MacDonald P."/>
            <person name="Magnisalis V."/>
            <person name="Maru K."/>
            <person name="Matthews C."/>
            <person name="McCusker W."/>
            <person name="McDonough S."/>
            <person name="Mehta T."/>
            <person name="Meldrim J."/>
            <person name="Meneus L."/>
            <person name="Mihai O."/>
            <person name="Mihalev A."/>
            <person name="Mihova T."/>
            <person name="Mittelman R."/>
            <person name="Mlenga V."/>
            <person name="Montmayeur A."/>
            <person name="Mulrain L."/>
            <person name="Navidi A."/>
            <person name="Naylor J."/>
            <person name="Negash T."/>
            <person name="Nguyen T."/>
            <person name="Nguyen N."/>
            <person name="Nicol R."/>
            <person name="Norbu C."/>
            <person name="Norbu N."/>
            <person name="Novod N."/>
            <person name="O'Neill B."/>
            <person name="Osman S."/>
            <person name="Markiewicz E."/>
            <person name="Oyono O.L."/>
            <person name="Patti C."/>
            <person name="Phunkhang P."/>
            <person name="Pierre F."/>
            <person name="Priest M."/>
            <person name="Raghuraman S."/>
            <person name="Rege F."/>
            <person name="Reyes R."/>
            <person name="Rise C."/>
            <person name="Rogov P."/>
            <person name="Ross K."/>
            <person name="Ryan E."/>
            <person name="Settipalli S."/>
            <person name="Shea T."/>
            <person name="Sherpa N."/>
            <person name="Shi L."/>
            <person name="Shih D."/>
            <person name="Sparrow T."/>
            <person name="Spaulding J."/>
            <person name="Stalker J."/>
            <person name="Stange-Thomann N."/>
            <person name="Stavropoulos S."/>
            <person name="Stone C."/>
            <person name="Strader C."/>
            <person name="Tesfaye S."/>
            <person name="Thomson T."/>
            <person name="Thoulutsang Y."/>
            <person name="Thoulutsang D."/>
            <person name="Topham K."/>
            <person name="Topping I."/>
            <person name="Tsamla T."/>
            <person name="Vassiliev H."/>
            <person name="Vo A."/>
            <person name="Wangchuk T."/>
            <person name="Wangdi T."/>
            <person name="Weiand M."/>
            <person name="Wilkinson J."/>
            <person name="Wilson A."/>
            <person name="Yadav S."/>
            <person name="Young G."/>
            <person name="Yu Q."/>
            <person name="Zembek L."/>
            <person name="Zhong D."/>
            <person name="Zimmer A."/>
            <person name="Zwirko Z."/>
            <person name="Jaffe D.B."/>
            <person name="Alvarez P."/>
            <person name="Brockman W."/>
            <person name="Butler J."/>
            <person name="Chin C."/>
            <person name="Gnerre S."/>
            <person name="Grabherr M."/>
            <person name="Kleber M."/>
            <person name="Mauceli E."/>
            <person name="MacCallum I."/>
        </authorList>
    </citation>
    <scope>NUCLEOTIDE SEQUENCE [LARGE SCALE GENOMIC DNA]</scope>
    <source>
        <strain evidence="13">Tucson 15287-2541.00</strain>
    </source>
</reference>